<sequence>MRRLEARHRRGAADFAAAMGALQAAHAAAPFSPQGDVGDLEDGAVYLESIDADHRRHYARKGRAPAPAAA</sequence>
<organism evidence="2 3">
    <name type="scientific">Monoraphidium neglectum</name>
    <dbReference type="NCBI Taxonomy" id="145388"/>
    <lineage>
        <taxon>Eukaryota</taxon>
        <taxon>Viridiplantae</taxon>
        <taxon>Chlorophyta</taxon>
        <taxon>core chlorophytes</taxon>
        <taxon>Chlorophyceae</taxon>
        <taxon>CS clade</taxon>
        <taxon>Sphaeropleales</taxon>
        <taxon>Selenastraceae</taxon>
        <taxon>Monoraphidium</taxon>
    </lineage>
</organism>
<evidence type="ECO:0000313" key="2">
    <source>
        <dbReference type="EMBL" id="KIZ00616.1"/>
    </source>
</evidence>
<evidence type="ECO:0000313" key="3">
    <source>
        <dbReference type="Proteomes" id="UP000054498"/>
    </source>
</evidence>
<feature type="domain" description="Hydroxymethylglutaryl-coenzyme A synthase C-terminal" evidence="1">
    <location>
        <begin position="2"/>
        <end position="61"/>
    </location>
</feature>
<dbReference type="OrthoDB" id="1269963at2759"/>
<proteinExistence type="predicted"/>
<dbReference type="KEGG" id="mng:MNEG_7342"/>
<dbReference type="Gene3D" id="3.40.47.10">
    <property type="match status" value="1"/>
</dbReference>
<dbReference type="RefSeq" id="XP_013899635.1">
    <property type="nucleotide sequence ID" value="XM_014044181.1"/>
</dbReference>
<dbReference type="GO" id="GO:0004421">
    <property type="term" value="F:hydroxymethylglutaryl-CoA synthase activity"/>
    <property type="evidence" value="ECO:0007669"/>
    <property type="project" value="InterPro"/>
</dbReference>
<reference evidence="2 3" key="1">
    <citation type="journal article" date="2013" name="BMC Genomics">
        <title>Reconstruction of the lipid metabolism for the microalga Monoraphidium neglectum from its genome sequence reveals characteristics suitable for biofuel production.</title>
        <authorList>
            <person name="Bogen C."/>
            <person name="Al-Dilaimi A."/>
            <person name="Albersmeier A."/>
            <person name="Wichmann J."/>
            <person name="Grundmann M."/>
            <person name="Rupp O."/>
            <person name="Lauersen K.J."/>
            <person name="Blifernez-Klassen O."/>
            <person name="Kalinowski J."/>
            <person name="Goesmann A."/>
            <person name="Mussgnug J.H."/>
            <person name="Kruse O."/>
        </authorList>
    </citation>
    <scope>NUCLEOTIDE SEQUENCE [LARGE SCALE GENOMIC DNA]</scope>
    <source>
        <strain evidence="2 3">SAG 48.87</strain>
    </source>
</reference>
<accession>A0A0D2N3C8</accession>
<protein>
    <recommendedName>
        <fullName evidence="1">Hydroxymethylglutaryl-coenzyme A synthase C-terminal domain-containing protein</fullName>
    </recommendedName>
</protein>
<dbReference type="Proteomes" id="UP000054498">
    <property type="component" value="Unassembled WGS sequence"/>
</dbReference>
<dbReference type="InterPro" id="IPR016039">
    <property type="entry name" value="Thiolase-like"/>
</dbReference>
<keyword evidence="3" id="KW-1185">Reference proteome</keyword>
<dbReference type="GeneID" id="25740218"/>
<dbReference type="GO" id="GO:0010142">
    <property type="term" value="P:farnesyl diphosphate biosynthetic process, mevalonate pathway"/>
    <property type="evidence" value="ECO:0007669"/>
    <property type="project" value="InterPro"/>
</dbReference>
<dbReference type="AlphaFoldDB" id="A0A0D2N3C8"/>
<gene>
    <name evidence="2" type="ORF">MNEG_7342</name>
</gene>
<dbReference type="InterPro" id="IPR013746">
    <property type="entry name" value="HMG_CoA_synt_C_dom"/>
</dbReference>
<dbReference type="EMBL" id="KK101509">
    <property type="protein sequence ID" value="KIZ00616.1"/>
    <property type="molecule type" value="Genomic_DNA"/>
</dbReference>
<name>A0A0D2N3C8_9CHLO</name>
<dbReference type="Pfam" id="PF08540">
    <property type="entry name" value="HMG_CoA_synt_C"/>
    <property type="match status" value="1"/>
</dbReference>
<dbReference type="GO" id="GO:0006084">
    <property type="term" value="P:acetyl-CoA metabolic process"/>
    <property type="evidence" value="ECO:0007669"/>
    <property type="project" value="InterPro"/>
</dbReference>
<evidence type="ECO:0000259" key="1">
    <source>
        <dbReference type="Pfam" id="PF08540"/>
    </source>
</evidence>